<keyword evidence="5" id="KW-1185">Reference proteome</keyword>
<sequence length="906" mass="100491">ELGFCNLRDFSLIDYYLNLKLIFYLHRLCIKQSKEQNKRLTLQALSVNSYLKMASYLAIPVKKAGEVDFRKPFKTFIEQTYSSQQYEALKSSIEDFQNLRSKVVAKLSDRHESTLDVLLKYHDQLCAIESKLPISENSIRIDFKYHDAFEKESLFSGKNALKISSGAFEKMCVLFNIAALQTQVAGQQNSDDAGLQACAKFFRQAAGALGYVKDNATVLCGRELSSDMSSDALSAMISLCLAQAQETVYRKAAKDRMKSAMVAKIAMYAADLYSDTLRCMQLSSVKSMWPKDWLNVVAAKQAGFHAVAEFYQAETCGEARKFGEQIARLQHSDQLFKESDKRSGSSTQMPFKAEWTKAKKVLETVEKDNNTIYHEQVPPVNSLSAIDKAAIAKAIPMAYPMSEGFRDSFDRLVPMHIHQSLLNFEACRNDACQKELGRLREATSLMQGVLTSLNLPMSLEDSGSASVPPSLLDKARDLVDKGGYEKLRELSSENPELHKRNREILDEALRLLDEEQEADNKLREQFKEKWQRTPSERLNDKLRSEAMNFKQMLENASSADRTVQQKIADNSEGLTVLSGGESKIKAALPTAGGQAASGGSGGEALKADLRKLCQQAESLKGERTGLEKQLQDAMVSQPDGLATELSDAMSDSSGQADVSSLVNDKVNELLRPLRQKVDEQLQQQESLLAEVQSKNTEWSGGSQSTAGSRQAWLTKLGKAYDAFIEVLGNLKEGQKFYSDLTEVLLKHQSRVSDFCFARKTEKDELMRDLQSAIARQQPAQSAPSAPAFHATTAGTGQEQQQPQQQQQPPPRPPPPSVPAYSQQQPQPQQPPMPGYPMYPPYSGAPGGGYPPAYQPPAPGYPPGYPQQPPMPSYPGYPGYPAYPGANPYPTYPGYPAYPGYPQQPPR</sequence>
<feature type="compositionally biased region" description="Low complexity" evidence="2">
    <location>
        <begin position="875"/>
        <end position="900"/>
    </location>
</feature>
<protein>
    <recommendedName>
        <fullName evidence="3">BRO1 domain-containing protein</fullName>
    </recommendedName>
</protein>
<accession>A0A267E6Q0</accession>
<organism evidence="4 5">
    <name type="scientific">Macrostomum lignano</name>
    <dbReference type="NCBI Taxonomy" id="282301"/>
    <lineage>
        <taxon>Eukaryota</taxon>
        <taxon>Metazoa</taxon>
        <taxon>Spiralia</taxon>
        <taxon>Lophotrochozoa</taxon>
        <taxon>Platyhelminthes</taxon>
        <taxon>Rhabditophora</taxon>
        <taxon>Macrostomorpha</taxon>
        <taxon>Macrostomida</taxon>
        <taxon>Macrostomidae</taxon>
        <taxon>Macrostomum</taxon>
    </lineage>
</organism>
<keyword evidence="1" id="KW-0175">Coiled coil</keyword>
<dbReference type="Gene3D" id="1.20.120.560">
    <property type="entry name" value="alix/aip1 in complex with the ypdl late domain"/>
    <property type="match status" value="1"/>
</dbReference>
<dbReference type="GO" id="GO:0005768">
    <property type="term" value="C:endosome"/>
    <property type="evidence" value="ECO:0007669"/>
    <property type="project" value="TreeGrafter"/>
</dbReference>
<dbReference type="Gene3D" id="1.25.40.280">
    <property type="entry name" value="alix/aip1 like domains"/>
    <property type="match status" value="1"/>
</dbReference>
<evidence type="ECO:0000313" key="4">
    <source>
        <dbReference type="EMBL" id="PAA57263.1"/>
    </source>
</evidence>
<dbReference type="SMART" id="SM01041">
    <property type="entry name" value="BRO1"/>
    <property type="match status" value="1"/>
</dbReference>
<feature type="compositionally biased region" description="Pro residues" evidence="2">
    <location>
        <begin position="807"/>
        <end position="817"/>
    </location>
</feature>
<dbReference type="OrthoDB" id="2141925at2759"/>
<dbReference type="PANTHER" id="PTHR23030:SF39">
    <property type="entry name" value="PROGRAMMED CELL DEATH 6-INTERACTING PROTEIN"/>
    <property type="match status" value="1"/>
</dbReference>
<dbReference type="Pfam" id="PF13949">
    <property type="entry name" value="ALIX_LYPXL_bnd"/>
    <property type="match status" value="1"/>
</dbReference>
<feature type="compositionally biased region" description="Pro residues" evidence="2">
    <location>
        <begin position="852"/>
        <end position="874"/>
    </location>
</feature>
<dbReference type="EMBL" id="NIVC01002509">
    <property type="protein sequence ID" value="PAA57263.1"/>
    <property type="molecule type" value="Genomic_DNA"/>
</dbReference>
<name>A0A267E6Q0_9PLAT</name>
<dbReference type="PANTHER" id="PTHR23030">
    <property type="entry name" value="PCD6 INTERACTING PROTEIN-RELATED"/>
    <property type="match status" value="1"/>
</dbReference>
<dbReference type="Pfam" id="PF03097">
    <property type="entry name" value="BRO1"/>
    <property type="match status" value="1"/>
</dbReference>
<gene>
    <name evidence="4" type="ORF">BOX15_Mlig010709g2</name>
</gene>
<comment type="caution">
    <text evidence="4">The sequence shown here is derived from an EMBL/GenBank/DDBJ whole genome shotgun (WGS) entry which is preliminary data.</text>
</comment>
<dbReference type="Gene3D" id="1.20.140.50">
    <property type="entry name" value="alix/aip1 like domains"/>
    <property type="match status" value="1"/>
</dbReference>
<feature type="non-terminal residue" evidence="4">
    <location>
        <position position="1"/>
    </location>
</feature>
<dbReference type="InterPro" id="IPR004328">
    <property type="entry name" value="BRO1_dom"/>
</dbReference>
<dbReference type="STRING" id="282301.A0A267E6Q0"/>
<evidence type="ECO:0000259" key="3">
    <source>
        <dbReference type="PROSITE" id="PS51180"/>
    </source>
</evidence>
<proteinExistence type="predicted"/>
<evidence type="ECO:0000256" key="2">
    <source>
        <dbReference type="SAM" id="MobiDB-lite"/>
    </source>
</evidence>
<dbReference type="InterPro" id="IPR038499">
    <property type="entry name" value="BRO1_sf"/>
</dbReference>
<feature type="coiled-coil region" evidence="1">
    <location>
        <begin position="505"/>
        <end position="559"/>
    </location>
</feature>
<feature type="compositionally biased region" description="Pro residues" evidence="2">
    <location>
        <begin position="827"/>
        <end position="839"/>
    </location>
</feature>
<evidence type="ECO:0000313" key="5">
    <source>
        <dbReference type="Proteomes" id="UP000215902"/>
    </source>
</evidence>
<dbReference type="PROSITE" id="PS51180">
    <property type="entry name" value="BRO1"/>
    <property type="match status" value="1"/>
</dbReference>
<feature type="compositionally biased region" description="Low complexity" evidence="2">
    <location>
        <begin position="774"/>
        <end position="787"/>
    </location>
</feature>
<reference evidence="4 5" key="1">
    <citation type="submission" date="2017-06" db="EMBL/GenBank/DDBJ databases">
        <title>A platform for efficient transgenesis in Macrostomum lignano, a flatworm model organism for stem cell research.</title>
        <authorList>
            <person name="Berezikov E."/>
        </authorList>
    </citation>
    <scope>NUCLEOTIDE SEQUENCE [LARGE SCALE GENOMIC DNA]</scope>
    <source>
        <strain evidence="4">DV1</strain>
        <tissue evidence="4">Whole organism</tissue>
    </source>
</reference>
<feature type="region of interest" description="Disordered" evidence="2">
    <location>
        <begin position="774"/>
        <end position="906"/>
    </location>
</feature>
<dbReference type="Proteomes" id="UP000215902">
    <property type="component" value="Unassembled WGS sequence"/>
</dbReference>
<dbReference type="InterPro" id="IPR025304">
    <property type="entry name" value="ALIX_V_dom"/>
</dbReference>
<dbReference type="GO" id="GO:0000281">
    <property type="term" value="P:mitotic cytokinesis"/>
    <property type="evidence" value="ECO:0007669"/>
    <property type="project" value="TreeGrafter"/>
</dbReference>
<feature type="domain" description="BRO1" evidence="3">
    <location>
        <begin position="55"/>
        <end position="446"/>
    </location>
</feature>
<dbReference type="AlphaFoldDB" id="A0A267E6Q0"/>
<evidence type="ECO:0000256" key="1">
    <source>
        <dbReference type="SAM" id="Coils"/>
    </source>
</evidence>
<feature type="coiled-coil region" evidence="1">
    <location>
        <begin position="602"/>
        <end position="629"/>
    </location>
</feature>